<gene>
    <name evidence="2" type="ORF">WBA_LOCUS12532</name>
</gene>
<dbReference type="Proteomes" id="UP000270924">
    <property type="component" value="Unassembled WGS sequence"/>
</dbReference>
<dbReference type="OrthoDB" id="5868946at2759"/>
<feature type="compositionally biased region" description="Polar residues" evidence="1">
    <location>
        <begin position="24"/>
        <end position="51"/>
    </location>
</feature>
<protein>
    <submittedName>
        <fullName evidence="2 5">Uncharacterized protein</fullName>
    </submittedName>
</protein>
<accession>A0A3P7ERL8</accession>
<feature type="region of interest" description="Disordered" evidence="1">
    <location>
        <begin position="1"/>
        <end position="72"/>
    </location>
</feature>
<dbReference type="WBParaSite" id="mrna-Wban_02822">
    <property type="protein sequence ID" value="mrna-Wban_02822"/>
    <property type="gene ID" value="Wban_02822"/>
</dbReference>
<dbReference type="Proteomes" id="UP000093561">
    <property type="component" value="Unassembled WGS sequence"/>
</dbReference>
<reference evidence="3" key="1">
    <citation type="submission" date="2015-03" db="EMBL/GenBank/DDBJ databases">
        <title>Wuchereria bancrofti Genome Sequencing Papua New Guinea Strain.</title>
        <authorList>
            <person name="Small S.T."/>
            <person name="Serre D."/>
            <person name="Zimmerman P.A."/>
        </authorList>
    </citation>
    <scope>NUCLEOTIDE SEQUENCE [LARGE SCALE GENOMIC DNA]</scope>
    <source>
        <strain evidence="3">pt0022</strain>
    </source>
</reference>
<dbReference type="InParanoid" id="A0A3P7ERL8"/>
<evidence type="ECO:0000313" key="5">
    <source>
        <dbReference type="WBParaSite" id="mrna-Wban_02822"/>
    </source>
</evidence>
<evidence type="ECO:0000313" key="3">
    <source>
        <dbReference type="Proteomes" id="UP000093561"/>
    </source>
</evidence>
<name>A0A3P7ERL8_WUCBA</name>
<sequence>MNKSSAKNRSRMRKEPFKMIRSPASLSQVQSSAATSNTMYDNVNSRTQKQTLRNDESDDAMESMKNLTSVDENINQELKTRINRYKSFGTHYQKAIRGPHASFRLRMLQEQHIQPSFISKVNHTRAKELEYKYSNKSKFGTFAEQNENETFDGMFDIFF</sequence>
<reference evidence="3" key="2">
    <citation type="journal article" date="2016" name="Mol. Ecol.">
        <title>Population genomics of the filarial nematode parasite Wuchereria bancrofti from mosquitoes.</title>
        <authorList>
            <person name="Small S.T."/>
            <person name="Reimer L.J."/>
            <person name="Tisch D.J."/>
            <person name="King C.L."/>
            <person name="Christensen B.M."/>
            <person name="Siba P.M."/>
            <person name="Kazura J.W."/>
            <person name="Serre D."/>
            <person name="Zimmerman P.A."/>
        </authorList>
    </citation>
    <scope>NUCLEOTIDE SEQUENCE</scope>
    <source>
        <strain evidence="3">pt0022</strain>
    </source>
</reference>
<feature type="compositionally biased region" description="Basic residues" evidence="1">
    <location>
        <begin position="1"/>
        <end position="12"/>
    </location>
</feature>
<evidence type="ECO:0000256" key="1">
    <source>
        <dbReference type="SAM" id="MobiDB-lite"/>
    </source>
</evidence>
<dbReference type="EMBL" id="UYWW01012875">
    <property type="protein sequence ID" value="VDM22536.1"/>
    <property type="molecule type" value="Genomic_DNA"/>
</dbReference>
<reference evidence="5" key="4">
    <citation type="submission" date="2024-02" db="UniProtKB">
        <authorList>
            <consortium name="WormBaseParasite"/>
        </authorList>
    </citation>
    <scope>IDENTIFICATION</scope>
    <source>
        <strain evidence="5">pt0022</strain>
    </source>
</reference>
<evidence type="ECO:0000313" key="4">
    <source>
        <dbReference type="Proteomes" id="UP000270924"/>
    </source>
</evidence>
<keyword evidence="4" id="KW-1185">Reference proteome</keyword>
<dbReference type="AlphaFoldDB" id="A0A3P7ERL8"/>
<evidence type="ECO:0000313" key="2">
    <source>
        <dbReference type="EMBL" id="VDM22536.1"/>
    </source>
</evidence>
<reference evidence="2 4" key="3">
    <citation type="submission" date="2018-11" db="EMBL/GenBank/DDBJ databases">
        <authorList>
            <consortium name="Pathogen Informatics"/>
        </authorList>
    </citation>
    <scope>NUCLEOTIDE SEQUENCE [LARGE SCALE GENOMIC DNA]</scope>
</reference>
<organism evidence="2 4">
    <name type="scientific">Wuchereria bancrofti</name>
    <dbReference type="NCBI Taxonomy" id="6293"/>
    <lineage>
        <taxon>Eukaryota</taxon>
        <taxon>Metazoa</taxon>
        <taxon>Ecdysozoa</taxon>
        <taxon>Nematoda</taxon>
        <taxon>Chromadorea</taxon>
        <taxon>Rhabditida</taxon>
        <taxon>Spirurina</taxon>
        <taxon>Spiruromorpha</taxon>
        <taxon>Filarioidea</taxon>
        <taxon>Onchocercidae</taxon>
        <taxon>Wuchereria</taxon>
    </lineage>
</organism>
<proteinExistence type="predicted"/>